<dbReference type="Pfam" id="PF00431">
    <property type="entry name" value="CUB"/>
    <property type="match status" value="1"/>
</dbReference>
<dbReference type="EMBL" id="ACPB03005925">
    <property type="status" value="NOT_ANNOTATED_CDS"/>
    <property type="molecule type" value="Genomic_DNA"/>
</dbReference>
<organism evidence="4 5">
    <name type="scientific">Rhodnius prolixus</name>
    <name type="common">Triatomid bug</name>
    <dbReference type="NCBI Taxonomy" id="13249"/>
    <lineage>
        <taxon>Eukaryota</taxon>
        <taxon>Metazoa</taxon>
        <taxon>Ecdysozoa</taxon>
        <taxon>Arthropoda</taxon>
        <taxon>Hexapoda</taxon>
        <taxon>Insecta</taxon>
        <taxon>Pterygota</taxon>
        <taxon>Neoptera</taxon>
        <taxon>Paraneoptera</taxon>
        <taxon>Hemiptera</taxon>
        <taxon>Heteroptera</taxon>
        <taxon>Panheteroptera</taxon>
        <taxon>Cimicomorpha</taxon>
        <taxon>Reduviidae</taxon>
        <taxon>Triatominae</taxon>
        <taxon>Rhodnius</taxon>
    </lineage>
</organism>
<keyword evidence="2" id="KW-1015">Disulfide bond</keyword>
<reference evidence="4" key="1">
    <citation type="submission" date="2015-05" db="UniProtKB">
        <authorList>
            <consortium name="EnsemblMetazoa"/>
        </authorList>
    </citation>
    <scope>IDENTIFICATION</scope>
</reference>
<evidence type="ECO:0000256" key="2">
    <source>
        <dbReference type="ARBA" id="ARBA00023157"/>
    </source>
</evidence>
<dbReference type="Gene3D" id="3.90.70.10">
    <property type="entry name" value="Cysteine proteinases"/>
    <property type="match status" value="1"/>
</dbReference>
<dbReference type="InterPro" id="IPR006615">
    <property type="entry name" value="Pept_C19_DUSP"/>
</dbReference>
<dbReference type="SUPFAM" id="SSF54001">
    <property type="entry name" value="Cysteine proteinases"/>
    <property type="match status" value="1"/>
</dbReference>
<dbReference type="PANTHER" id="PTHR24006:SF823">
    <property type="entry name" value="UBIQUITIN CARBOXYL-TERMINAL HYDROLASE"/>
    <property type="match status" value="1"/>
</dbReference>
<dbReference type="GO" id="GO:0016579">
    <property type="term" value="P:protein deubiquitination"/>
    <property type="evidence" value="ECO:0007669"/>
    <property type="project" value="InterPro"/>
</dbReference>
<dbReference type="STRING" id="13249.T1HS84"/>
<dbReference type="InterPro" id="IPR000859">
    <property type="entry name" value="CUB_dom"/>
</dbReference>
<dbReference type="VEuPathDB" id="VectorBase:RPRC006904"/>
<evidence type="ECO:0000313" key="4">
    <source>
        <dbReference type="EnsemblMetazoa" id="RPRC006904-PA"/>
    </source>
</evidence>
<dbReference type="AlphaFoldDB" id="T1HS84"/>
<dbReference type="InterPro" id="IPR035927">
    <property type="entry name" value="DUSP-like_sf"/>
</dbReference>
<dbReference type="InterPro" id="IPR028889">
    <property type="entry name" value="USP"/>
</dbReference>
<accession>T1HS84</accession>
<dbReference type="CDD" id="cd00041">
    <property type="entry name" value="CUB"/>
    <property type="match status" value="1"/>
</dbReference>
<comment type="caution">
    <text evidence="3">Lacks conserved residue(s) required for the propagation of feature annotation.</text>
</comment>
<dbReference type="EMBL" id="ACPB03005926">
    <property type="status" value="NOT_ANNOTATED_CDS"/>
    <property type="molecule type" value="Genomic_DNA"/>
</dbReference>
<proteinExistence type="inferred from homology"/>
<keyword evidence="5" id="KW-1185">Reference proteome</keyword>
<name>T1HS84_RHOPR</name>
<dbReference type="Proteomes" id="UP000015103">
    <property type="component" value="Unassembled WGS sequence"/>
</dbReference>
<evidence type="ECO:0000256" key="3">
    <source>
        <dbReference type="PROSITE-ProRule" id="PRU00059"/>
    </source>
</evidence>
<dbReference type="PROSITE" id="PS51283">
    <property type="entry name" value="DUSP"/>
    <property type="match status" value="1"/>
</dbReference>
<dbReference type="SUPFAM" id="SSF143791">
    <property type="entry name" value="DUSP-like"/>
    <property type="match status" value="1"/>
</dbReference>
<dbReference type="PROSITE" id="PS50235">
    <property type="entry name" value="USP_3"/>
    <property type="match status" value="1"/>
</dbReference>
<dbReference type="eggNOG" id="KOG1870">
    <property type="taxonomic scope" value="Eukaryota"/>
</dbReference>
<dbReference type="Pfam" id="PF06337">
    <property type="entry name" value="DUSP"/>
    <property type="match status" value="1"/>
</dbReference>
<dbReference type="HOGENOM" id="CLU_786003_0_0_1"/>
<dbReference type="EnsemblMetazoa" id="RPRC006904-RA">
    <property type="protein sequence ID" value="RPRC006904-PA"/>
    <property type="gene ID" value="RPRC006904"/>
</dbReference>
<dbReference type="GO" id="GO:0004843">
    <property type="term" value="F:cysteine-type deubiquitinase activity"/>
    <property type="evidence" value="ECO:0007669"/>
    <property type="project" value="InterPro"/>
</dbReference>
<protein>
    <submittedName>
        <fullName evidence="4">Ubiquitinyl hydrolase 1</fullName>
    </submittedName>
</protein>
<dbReference type="InParanoid" id="T1HS84"/>
<dbReference type="SMART" id="SM00695">
    <property type="entry name" value="DUSP"/>
    <property type="match status" value="1"/>
</dbReference>
<comment type="similarity">
    <text evidence="1">Belongs to the peptidase C19 family.</text>
</comment>
<dbReference type="Pfam" id="PF00443">
    <property type="entry name" value="UCH"/>
    <property type="match status" value="1"/>
</dbReference>
<evidence type="ECO:0000256" key="1">
    <source>
        <dbReference type="ARBA" id="ARBA00009085"/>
    </source>
</evidence>
<dbReference type="GO" id="GO:0005634">
    <property type="term" value="C:nucleus"/>
    <property type="evidence" value="ECO:0007669"/>
    <property type="project" value="TreeGrafter"/>
</dbReference>
<dbReference type="InterPro" id="IPR001394">
    <property type="entry name" value="Peptidase_C19_UCH"/>
</dbReference>
<dbReference type="InterPro" id="IPR035914">
    <property type="entry name" value="Sperma_CUB_dom_sf"/>
</dbReference>
<dbReference type="PROSITE" id="PS01180">
    <property type="entry name" value="CUB"/>
    <property type="match status" value="1"/>
</dbReference>
<dbReference type="InterPro" id="IPR050164">
    <property type="entry name" value="Peptidase_C19"/>
</dbReference>
<sequence>MLVNKLSRMDKLESSRLVETVICNHLDVDSFYIEPSDECKFDYLEIRDGANGYDPLVGSYCGRSFPPIIISTGRALWLRFHSDENAEYSGFRAVYEEVKKPGVLVMFSCSNCGKQSVCIKRWRLLSVPEVLCIHIKLFTNVDGSLFKGADKIQFPLEGLDMRYYMKNDVADSYDYTTRYTLISVICHKETNETSGHFTCYCLNYSNNQWYHYDDEQVTRVNSEVVKKVQAYILFYRKEGTIKRRIMDKISLLRNLSKYEPKNFLISKKWLIRYNSFSKPGAVANDAKFCEHGKVKNSAEYVEITYPVWAYVQRIFGGGPAIMVEDLCEFCFEYELSEIQARVRREFNIEEVED</sequence>
<dbReference type="SMART" id="SM00042">
    <property type="entry name" value="CUB"/>
    <property type="match status" value="1"/>
</dbReference>
<evidence type="ECO:0000313" key="5">
    <source>
        <dbReference type="Proteomes" id="UP000015103"/>
    </source>
</evidence>
<dbReference type="SUPFAM" id="SSF49854">
    <property type="entry name" value="Spermadhesin, CUB domain"/>
    <property type="match status" value="1"/>
</dbReference>
<dbReference type="InterPro" id="IPR038765">
    <property type="entry name" value="Papain-like_cys_pep_sf"/>
</dbReference>
<dbReference type="PANTHER" id="PTHR24006">
    <property type="entry name" value="UBIQUITIN CARBOXYL-TERMINAL HYDROLASE"/>
    <property type="match status" value="1"/>
</dbReference>
<dbReference type="GO" id="GO:0005829">
    <property type="term" value="C:cytosol"/>
    <property type="evidence" value="ECO:0007669"/>
    <property type="project" value="TreeGrafter"/>
</dbReference>